<dbReference type="SUPFAM" id="SSF47413">
    <property type="entry name" value="lambda repressor-like DNA-binding domains"/>
    <property type="match status" value="1"/>
</dbReference>
<dbReference type="GO" id="GO:0003677">
    <property type="term" value="F:DNA binding"/>
    <property type="evidence" value="ECO:0007669"/>
    <property type="project" value="UniProtKB-KW"/>
</dbReference>
<organism evidence="5 6">
    <name type="scientific">Formosa undariae</name>
    <dbReference type="NCBI Taxonomy" id="1325436"/>
    <lineage>
        <taxon>Bacteria</taxon>
        <taxon>Pseudomonadati</taxon>
        <taxon>Bacteroidota</taxon>
        <taxon>Flavobacteriia</taxon>
        <taxon>Flavobacteriales</taxon>
        <taxon>Flavobacteriaceae</taxon>
        <taxon>Formosa</taxon>
    </lineage>
</organism>
<keyword evidence="1" id="KW-0805">Transcription regulation</keyword>
<dbReference type="Pfam" id="PF00356">
    <property type="entry name" value="LacI"/>
    <property type="match status" value="1"/>
</dbReference>
<dbReference type="CDD" id="cd01392">
    <property type="entry name" value="HTH_LacI"/>
    <property type="match status" value="1"/>
</dbReference>
<dbReference type="EMBL" id="JBHMEZ010000001">
    <property type="protein sequence ID" value="MFB9052075.1"/>
    <property type="molecule type" value="Genomic_DNA"/>
</dbReference>
<dbReference type="PANTHER" id="PTHR30146:SF109">
    <property type="entry name" value="HTH-TYPE TRANSCRIPTIONAL REGULATOR GALS"/>
    <property type="match status" value="1"/>
</dbReference>
<evidence type="ECO:0000313" key="5">
    <source>
        <dbReference type="EMBL" id="MFB9052075.1"/>
    </source>
</evidence>
<dbReference type="InterPro" id="IPR028082">
    <property type="entry name" value="Peripla_BP_I"/>
</dbReference>
<reference evidence="5 6" key="1">
    <citation type="submission" date="2024-09" db="EMBL/GenBank/DDBJ databases">
        <authorList>
            <person name="Sun Q."/>
            <person name="Mori K."/>
        </authorList>
    </citation>
    <scope>NUCLEOTIDE SEQUENCE [LARGE SCALE GENOMIC DNA]</scope>
    <source>
        <strain evidence="5 6">CECT 8286</strain>
    </source>
</reference>
<dbReference type="InterPro" id="IPR001761">
    <property type="entry name" value="Peripla_BP/Lac1_sug-bd_dom"/>
</dbReference>
<gene>
    <name evidence="5" type="ORF">ACFFVB_03185</name>
</gene>
<proteinExistence type="predicted"/>
<dbReference type="RefSeq" id="WP_382381089.1">
    <property type="nucleotide sequence ID" value="NZ_JBHMEZ010000001.1"/>
</dbReference>
<keyword evidence="2 5" id="KW-0238">DNA-binding</keyword>
<dbReference type="InterPro" id="IPR010982">
    <property type="entry name" value="Lambda_DNA-bd_dom_sf"/>
</dbReference>
<dbReference type="InterPro" id="IPR000843">
    <property type="entry name" value="HTH_LacI"/>
</dbReference>
<dbReference type="Gene3D" id="3.40.50.2300">
    <property type="match status" value="2"/>
</dbReference>
<dbReference type="CDD" id="cd06267">
    <property type="entry name" value="PBP1_LacI_sugar_binding-like"/>
    <property type="match status" value="1"/>
</dbReference>
<accession>A0ABV5EY10</accession>
<name>A0ABV5EY10_9FLAO</name>
<dbReference type="Gene3D" id="1.10.260.40">
    <property type="entry name" value="lambda repressor-like DNA-binding domains"/>
    <property type="match status" value="1"/>
</dbReference>
<dbReference type="PANTHER" id="PTHR30146">
    <property type="entry name" value="LACI-RELATED TRANSCRIPTIONAL REPRESSOR"/>
    <property type="match status" value="1"/>
</dbReference>
<protein>
    <submittedName>
        <fullName evidence="5">LacI family DNA-binding transcriptional regulator</fullName>
    </submittedName>
</protein>
<dbReference type="Pfam" id="PF00532">
    <property type="entry name" value="Peripla_BP_1"/>
    <property type="match status" value="1"/>
</dbReference>
<keyword evidence="3" id="KW-0804">Transcription</keyword>
<comment type="caution">
    <text evidence="5">The sequence shown here is derived from an EMBL/GenBank/DDBJ whole genome shotgun (WGS) entry which is preliminary data.</text>
</comment>
<feature type="domain" description="HTH lacI-type" evidence="4">
    <location>
        <begin position="5"/>
        <end position="59"/>
    </location>
</feature>
<dbReference type="SUPFAM" id="SSF53822">
    <property type="entry name" value="Periplasmic binding protein-like I"/>
    <property type="match status" value="1"/>
</dbReference>
<dbReference type="Proteomes" id="UP001589605">
    <property type="component" value="Unassembled WGS sequence"/>
</dbReference>
<evidence type="ECO:0000256" key="3">
    <source>
        <dbReference type="ARBA" id="ARBA00023163"/>
    </source>
</evidence>
<evidence type="ECO:0000313" key="6">
    <source>
        <dbReference type="Proteomes" id="UP001589605"/>
    </source>
</evidence>
<dbReference type="SMART" id="SM00354">
    <property type="entry name" value="HTH_LACI"/>
    <property type="match status" value="1"/>
</dbReference>
<evidence type="ECO:0000256" key="2">
    <source>
        <dbReference type="ARBA" id="ARBA00023125"/>
    </source>
</evidence>
<keyword evidence="6" id="KW-1185">Reference proteome</keyword>
<evidence type="ECO:0000259" key="4">
    <source>
        <dbReference type="PROSITE" id="PS50932"/>
    </source>
</evidence>
<sequence>MKQRITLKHIAKTFNVSIATVSKALKDSHEISVATKLKIQEYAKLHNYRPNSIALSLLNKKSKTIGVIMPSILNPFFVKTFSGIEQVANEKGYNVIAIVSHGKLDKEISSIIVLENGLIDGLLISLSEEAEAKQHFSHLEEFIDNAGPIVMFDRVSDSVNTDKVIVDDFNCAYKATEHLIKTGCKHISVVSTLDNVGIIKLRIDGYLKALVDYNLPINRKIINLIKPGYDFETELKTMLDYQEVDAIIGLEEFSAVESMMIAQDRGYIVPDDISIISFTSSDFFKYTKPSITCINQHSVFMGKTAAEILISKIEQPLGTETVFETKTIKTTLIERKSTKPLVNNY</sequence>
<dbReference type="PROSITE" id="PS50932">
    <property type="entry name" value="HTH_LACI_2"/>
    <property type="match status" value="1"/>
</dbReference>
<evidence type="ECO:0000256" key="1">
    <source>
        <dbReference type="ARBA" id="ARBA00023015"/>
    </source>
</evidence>